<comment type="caution">
    <text evidence="1">The sequence shown here is derived from an EMBL/GenBank/DDBJ whole genome shotgun (WGS) entry which is preliminary data.</text>
</comment>
<dbReference type="EMBL" id="JAVFWL010000002">
    <property type="protein sequence ID" value="KAK6737141.1"/>
    <property type="molecule type" value="Genomic_DNA"/>
</dbReference>
<protein>
    <submittedName>
        <fullName evidence="1">Uncharacterized protein</fullName>
    </submittedName>
</protein>
<dbReference type="Proteomes" id="UP001303046">
    <property type="component" value="Unassembled WGS sequence"/>
</dbReference>
<reference evidence="1 2" key="1">
    <citation type="submission" date="2023-08" db="EMBL/GenBank/DDBJ databases">
        <title>A Necator americanus chromosomal reference genome.</title>
        <authorList>
            <person name="Ilik V."/>
            <person name="Petrzelkova K.J."/>
            <person name="Pardy F."/>
            <person name="Fuh T."/>
            <person name="Niatou-Singa F.S."/>
            <person name="Gouil Q."/>
            <person name="Baker L."/>
            <person name="Ritchie M.E."/>
            <person name="Jex A.R."/>
            <person name="Gazzola D."/>
            <person name="Li H."/>
            <person name="Toshio Fujiwara R."/>
            <person name="Zhan B."/>
            <person name="Aroian R.V."/>
            <person name="Pafco B."/>
            <person name="Schwarz E.M."/>
        </authorList>
    </citation>
    <scope>NUCLEOTIDE SEQUENCE [LARGE SCALE GENOMIC DNA]</scope>
    <source>
        <strain evidence="1 2">Aroian</strain>
        <tissue evidence="1">Whole animal</tissue>
    </source>
</reference>
<evidence type="ECO:0000313" key="1">
    <source>
        <dbReference type="EMBL" id="KAK6737141.1"/>
    </source>
</evidence>
<gene>
    <name evidence="1" type="primary">Necator_chrII.g7480</name>
    <name evidence="1" type="ORF">RB195_019686</name>
</gene>
<organism evidence="1 2">
    <name type="scientific">Necator americanus</name>
    <name type="common">Human hookworm</name>
    <dbReference type="NCBI Taxonomy" id="51031"/>
    <lineage>
        <taxon>Eukaryota</taxon>
        <taxon>Metazoa</taxon>
        <taxon>Ecdysozoa</taxon>
        <taxon>Nematoda</taxon>
        <taxon>Chromadorea</taxon>
        <taxon>Rhabditida</taxon>
        <taxon>Rhabditina</taxon>
        <taxon>Rhabditomorpha</taxon>
        <taxon>Strongyloidea</taxon>
        <taxon>Ancylostomatidae</taxon>
        <taxon>Bunostominae</taxon>
        <taxon>Necator</taxon>
    </lineage>
</organism>
<proteinExistence type="predicted"/>
<keyword evidence="2" id="KW-1185">Reference proteome</keyword>
<accession>A0ABR1CIW5</accession>
<evidence type="ECO:0000313" key="2">
    <source>
        <dbReference type="Proteomes" id="UP001303046"/>
    </source>
</evidence>
<name>A0ABR1CIW5_NECAM</name>
<sequence>MVGQKIWLKCTDGNSYSYVNLCRLLCRCTTLTQQIEKTKAEHSQYVEVNLSIHPVTTLIPQNNYANGEYNSSFEFGRNFRPGLTIAVHGSLQDWGILTKHRRKDSAAALVKAGLQLSKKVDNSQYCAIEKYYSTE</sequence>